<dbReference type="OrthoDB" id="6342569at2759"/>
<dbReference type="GO" id="GO:0004559">
    <property type="term" value="F:alpha-mannosidase activity"/>
    <property type="evidence" value="ECO:0007669"/>
    <property type="project" value="InterPro"/>
</dbReference>
<gene>
    <name evidence="2" type="ORF">X975_02256</name>
</gene>
<dbReference type="EMBL" id="KK117291">
    <property type="protein sequence ID" value="KFM70077.1"/>
    <property type="molecule type" value="Genomic_DNA"/>
</dbReference>
<dbReference type="GO" id="GO:0006013">
    <property type="term" value="P:mannose metabolic process"/>
    <property type="evidence" value="ECO:0007669"/>
    <property type="project" value="InterPro"/>
</dbReference>
<proteinExistence type="predicted"/>
<dbReference type="Pfam" id="PF01074">
    <property type="entry name" value="Glyco_hydro_38N"/>
    <property type="match status" value="1"/>
</dbReference>
<sequence>MRLCGIERFLTTKLSWSLVNTFPHDNFLWEGIDGSTVLAHFPPAKSYTSSVCVEEVVKAVENLQDKGRVSCSMMLYGHGDGGGGPTEEMLERMQRLHNVDG</sequence>
<protein>
    <submittedName>
        <fullName evidence="2">Alpha-mannosidase 2C1</fullName>
    </submittedName>
</protein>
<feature type="domain" description="Glycoside hydrolase family 38 N-terminal" evidence="1">
    <location>
        <begin position="2"/>
        <end position="98"/>
    </location>
</feature>
<evidence type="ECO:0000313" key="3">
    <source>
        <dbReference type="Proteomes" id="UP000054359"/>
    </source>
</evidence>
<dbReference type="GO" id="GO:0009313">
    <property type="term" value="P:oligosaccharide catabolic process"/>
    <property type="evidence" value="ECO:0007669"/>
    <property type="project" value="TreeGrafter"/>
</dbReference>
<dbReference type="AlphaFoldDB" id="A0A087TY88"/>
<name>A0A087TY88_STEMI</name>
<evidence type="ECO:0000313" key="2">
    <source>
        <dbReference type="EMBL" id="KFM70077.1"/>
    </source>
</evidence>
<dbReference type="PANTHER" id="PTHR46017">
    <property type="entry name" value="ALPHA-MANNOSIDASE 2C1"/>
    <property type="match status" value="1"/>
</dbReference>
<dbReference type="STRING" id="407821.A0A087TY88"/>
<accession>A0A087TY88</accession>
<reference evidence="2 3" key="1">
    <citation type="submission" date="2013-11" db="EMBL/GenBank/DDBJ databases">
        <title>Genome sequencing of Stegodyphus mimosarum.</title>
        <authorList>
            <person name="Bechsgaard J."/>
        </authorList>
    </citation>
    <scope>NUCLEOTIDE SEQUENCE [LARGE SCALE GENOMIC DNA]</scope>
</reference>
<dbReference type="PANTHER" id="PTHR46017:SF1">
    <property type="entry name" value="ALPHA-MANNOSIDASE 2C1"/>
    <property type="match status" value="1"/>
</dbReference>
<dbReference type="InterPro" id="IPR000602">
    <property type="entry name" value="Glyco_hydro_38_N"/>
</dbReference>
<organism evidence="2 3">
    <name type="scientific">Stegodyphus mimosarum</name>
    <name type="common">African social velvet spider</name>
    <dbReference type="NCBI Taxonomy" id="407821"/>
    <lineage>
        <taxon>Eukaryota</taxon>
        <taxon>Metazoa</taxon>
        <taxon>Ecdysozoa</taxon>
        <taxon>Arthropoda</taxon>
        <taxon>Chelicerata</taxon>
        <taxon>Arachnida</taxon>
        <taxon>Araneae</taxon>
        <taxon>Araneomorphae</taxon>
        <taxon>Entelegynae</taxon>
        <taxon>Eresoidea</taxon>
        <taxon>Eresidae</taxon>
        <taxon>Stegodyphus</taxon>
    </lineage>
</organism>
<evidence type="ECO:0000259" key="1">
    <source>
        <dbReference type="Pfam" id="PF01074"/>
    </source>
</evidence>
<dbReference type="InterPro" id="IPR011330">
    <property type="entry name" value="Glyco_hydro/deAcase_b/a-brl"/>
</dbReference>
<feature type="non-terminal residue" evidence="2">
    <location>
        <position position="101"/>
    </location>
</feature>
<keyword evidence="3" id="KW-1185">Reference proteome</keyword>
<dbReference type="Proteomes" id="UP000054359">
    <property type="component" value="Unassembled WGS sequence"/>
</dbReference>
<dbReference type="SUPFAM" id="SSF88713">
    <property type="entry name" value="Glycoside hydrolase/deacetylase"/>
    <property type="match status" value="1"/>
</dbReference>